<accession>A0AAW5HXP3</accession>
<evidence type="ECO:0008006" key="3">
    <source>
        <dbReference type="Google" id="ProtNLM"/>
    </source>
</evidence>
<organism evidence="1 2">
    <name type="scientific">Corynebacterium lipophilum</name>
    <dbReference type="NCBI Taxonomy" id="2804918"/>
    <lineage>
        <taxon>Bacteria</taxon>
        <taxon>Bacillati</taxon>
        <taxon>Actinomycetota</taxon>
        <taxon>Actinomycetes</taxon>
        <taxon>Mycobacteriales</taxon>
        <taxon>Corynebacteriaceae</taxon>
        <taxon>Corynebacterium</taxon>
    </lineage>
</organism>
<evidence type="ECO:0000313" key="2">
    <source>
        <dbReference type="Proteomes" id="UP001205920"/>
    </source>
</evidence>
<protein>
    <recommendedName>
        <fullName evidence="3">Suppressor of fused protein (SUFU)</fullName>
    </recommendedName>
</protein>
<proteinExistence type="predicted"/>
<dbReference type="Proteomes" id="UP001205920">
    <property type="component" value="Unassembled WGS sequence"/>
</dbReference>
<gene>
    <name evidence="1" type="ORF">JMN37_08280</name>
</gene>
<dbReference type="EMBL" id="JAEUWV010000013">
    <property type="protein sequence ID" value="MCO6394964.1"/>
    <property type="molecule type" value="Genomic_DNA"/>
</dbReference>
<evidence type="ECO:0000313" key="1">
    <source>
        <dbReference type="EMBL" id="MCO6394964.1"/>
    </source>
</evidence>
<comment type="caution">
    <text evidence="1">The sequence shown here is derived from an EMBL/GenBank/DDBJ whole genome shotgun (WGS) entry which is preliminary data.</text>
</comment>
<dbReference type="RefSeq" id="WP_071573457.1">
    <property type="nucleotide sequence ID" value="NZ_JAEUWV010000013.1"/>
</dbReference>
<name>A0AAW5HXP3_9CORY</name>
<reference evidence="1 2" key="1">
    <citation type="submission" date="2021-01" db="EMBL/GenBank/DDBJ databases">
        <title>Identification and Characterization of Corynebacterium sp.</title>
        <authorList>
            <person name="Luo Q."/>
            <person name="Qu P."/>
            <person name="Chen Q."/>
        </authorList>
    </citation>
    <scope>NUCLEOTIDE SEQUENCE [LARGE SCALE GENOMIC DNA]</scope>
    <source>
        <strain evidence="1 2">MC-18</strain>
    </source>
</reference>
<keyword evidence="2" id="KW-1185">Reference proteome</keyword>
<sequence>MTGDDLAAWLASVFPGMQLSLVDARAVATAELNGANVAVTAGFSGTDMGLVALDDGGPEVVCEVMAVGDVDKQVLAEAVVDATRELERLGVPGQPGVLLEGLLADAPGTVRHGLLREPEVFAQGTPLVREPGRITLLLELIALTDEEFGIASEQGYPVLERRLRRRGVDVKDWCREEG</sequence>
<dbReference type="AlphaFoldDB" id="A0AAW5HXP3"/>